<reference evidence="1" key="1">
    <citation type="journal article" date="2014" name="PLoS Genet.">
        <title>The Genome of Spironucleus salmonicida Highlights a Fish Pathogen Adapted to Fluctuating Environments.</title>
        <authorList>
            <person name="Xu F."/>
            <person name="Jerlstrom-Hultqvist J."/>
            <person name="Einarsson E."/>
            <person name="Astvaldsson A."/>
            <person name="Svard S.G."/>
            <person name="Andersson J.O."/>
        </authorList>
    </citation>
    <scope>NUCLEOTIDE SEQUENCE</scope>
</reference>
<dbReference type="EMBL" id="KI546170">
    <property type="protein sequence ID" value="EST41461.1"/>
    <property type="molecule type" value="Genomic_DNA"/>
</dbReference>
<accession>V6LCQ8</accession>
<proteinExistence type="predicted"/>
<dbReference type="VEuPathDB" id="GiardiaDB:SS50377_26610"/>
<dbReference type="AlphaFoldDB" id="V6LCQ8"/>
<protein>
    <submittedName>
        <fullName evidence="1">Uncharacterized protein</fullName>
    </submittedName>
</protein>
<evidence type="ECO:0000313" key="1">
    <source>
        <dbReference type="EMBL" id="EST41461.1"/>
    </source>
</evidence>
<name>V6LCQ8_9EUKA</name>
<organism evidence="1">
    <name type="scientific">Spironucleus salmonicida</name>
    <dbReference type="NCBI Taxonomy" id="348837"/>
    <lineage>
        <taxon>Eukaryota</taxon>
        <taxon>Metamonada</taxon>
        <taxon>Diplomonadida</taxon>
        <taxon>Hexamitidae</taxon>
        <taxon>Hexamitinae</taxon>
        <taxon>Spironucleus</taxon>
    </lineage>
</organism>
<gene>
    <name evidence="1" type="ORF">SS50377_19180</name>
</gene>
<sequence>MEIPHASRSPLFNTQQPIQLNHYQKSQSLFLNHLFLETINVDQQKIVDAFIQLQQFIPILKTKIDKNDTITFISNPYPMTKTPHLSTAEDSMNFVNEKSFKEIQTKNLQGYFSQGKTSYFHILVNQAICDSEGCFIIAKEFLKLLNGENIEFHEPVSLPELINFDIGEQIDFPYTFNVVKYLFKHQPSNKNQLEFFIAEFSKEETVLLEKFCDENNTQLHIFCQLSSIMCKLFLDKTTHWKYGLCFQENINAIQRISAISENIIMQIERSDLEGDFIKVAQEVSEQYLSLKKDNFDKHINIQRNIVYSGAKLEQDSFCSDFTNYFGDIELNCLNHKIGKVNKEKYVNIESQLFCAKSQGQLYGVFCNSQQMTESQQVCDSWKRFILRVII</sequence>